<protein>
    <submittedName>
        <fullName evidence="2">Uncharacterized protein</fullName>
    </submittedName>
</protein>
<dbReference type="EMBL" id="BJWL01000002">
    <property type="protein sequence ID" value="GFY82752.1"/>
    <property type="molecule type" value="Genomic_DNA"/>
</dbReference>
<sequence>MCTSHVSEIDETCAQFMHAIAADLPVDVSRLMFNLILEALLDNSSQAYLPFRLLVMNFLSQHLIVPEPYETRLLADKPISRITLRLSNAHLGVAPPLSQLRSTAVDLDPSDDEAPPPPITTDIPSTSTTHPPTTLVIALTAASDSYCCSFRACECHSYGLG</sequence>
<dbReference type="Proteomes" id="UP000585474">
    <property type="component" value="Unassembled WGS sequence"/>
</dbReference>
<name>A0A7J0E8Y9_9ERIC</name>
<comment type="caution">
    <text evidence="2">The sequence shown here is derived from an EMBL/GenBank/DDBJ whole genome shotgun (WGS) entry which is preliminary data.</text>
</comment>
<proteinExistence type="predicted"/>
<reference evidence="2 3" key="1">
    <citation type="submission" date="2019-07" db="EMBL/GenBank/DDBJ databases">
        <title>De Novo Assembly of kiwifruit Actinidia rufa.</title>
        <authorList>
            <person name="Sugita-Konishi S."/>
            <person name="Sato K."/>
            <person name="Mori E."/>
            <person name="Abe Y."/>
            <person name="Kisaki G."/>
            <person name="Hamano K."/>
            <person name="Suezawa K."/>
            <person name="Otani M."/>
            <person name="Fukuda T."/>
            <person name="Manabe T."/>
            <person name="Gomi K."/>
            <person name="Tabuchi M."/>
            <person name="Akimitsu K."/>
            <person name="Kataoka I."/>
        </authorList>
    </citation>
    <scope>NUCLEOTIDE SEQUENCE [LARGE SCALE GENOMIC DNA]</scope>
    <source>
        <strain evidence="3">cv. Fuchu</strain>
    </source>
</reference>
<evidence type="ECO:0000313" key="2">
    <source>
        <dbReference type="EMBL" id="GFY82752.1"/>
    </source>
</evidence>
<gene>
    <name evidence="2" type="ORF">Acr_02g0009920</name>
</gene>
<keyword evidence="3" id="KW-1185">Reference proteome</keyword>
<evidence type="ECO:0000256" key="1">
    <source>
        <dbReference type="SAM" id="MobiDB-lite"/>
    </source>
</evidence>
<accession>A0A7J0E8Y9</accession>
<organism evidence="2 3">
    <name type="scientific">Actinidia rufa</name>
    <dbReference type="NCBI Taxonomy" id="165716"/>
    <lineage>
        <taxon>Eukaryota</taxon>
        <taxon>Viridiplantae</taxon>
        <taxon>Streptophyta</taxon>
        <taxon>Embryophyta</taxon>
        <taxon>Tracheophyta</taxon>
        <taxon>Spermatophyta</taxon>
        <taxon>Magnoliopsida</taxon>
        <taxon>eudicotyledons</taxon>
        <taxon>Gunneridae</taxon>
        <taxon>Pentapetalae</taxon>
        <taxon>asterids</taxon>
        <taxon>Ericales</taxon>
        <taxon>Actinidiaceae</taxon>
        <taxon>Actinidia</taxon>
    </lineage>
</organism>
<dbReference type="AlphaFoldDB" id="A0A7J0E8Y9"/>
<evidence type="ECO:0000313" key="3">
    <source>
        <dbReference type="Proteomes" id="UP000585474"/>
    </source>
</evidence>
<feature type="region of interest" description="Disordered" evidence="1">
    <location>
        <begin position="106"/>
        <end position="128"/>
    </location>
</feature>